<feature type="domain" description="7,8-dihydro-6-hydroxymethylpterin-pyrophosphokinase" evidence="9">
    <location>
        <begin position="89"/>
        <end position="100"/>
    </location>
</feature>
<dbReference type="AlphaFoldDB" id="S5DM90"/>
<name>S5DM90_9ACTN</name>
<evidence type="ECO:0000256" key="5">
    <source>
        <dbReference type="ARBA" id="ARBA00022741"/>
    </source>
</evidence>
<evidence type="ECO:0000256" key="8">
    <source>
        <dbReference type="ARBA" id="ARBA00022909"/>
    </source>
</evidence>
<evidence type="ECO:0000256" key="1">
    <source>
        <dbReference type="ARBA" id="ARBA00000198"/>
    </source>
</evidence>
<accession>S5DM90</accession>
<keyword evidence="6" id="KW-0418">Kinase</keyword>
<keyword evidence="5" id="KW-0547">Nucleotide-binding</keyword>
<keyword evidence="7" id="KW-0067">ATP-binding</keyword>
<dbReference type="SUPFAM" id="SSF55083">
    <property type="entry name" value="6-hydroxymethyl-7,8-dihydropterin pyrophosphokinase, HPPK"/>
    <property type="match status" value="1"/>
</dbReference>
<evidence type="ECO:0000259" key="9">
    <source>
        <dbReference type="PROSITE" id="PS00794"/>
    </source>
</evidence>
<dbReference type="Pfam" id="PF01288">
    <property type="entry name" value="HPPK"/>
    <property type="match status" value="1"/>
</dbReference>
<dbReference type="GO" id="GO:0003848">
    <property type="term" value="F:2-amino-4-hydroxy-6-hydroxymethyldihydropteridine diphosphokinase activity"/>
    <property type="evidence" value="ECO:0007669"/>
    <property type="project" value="UniProtKB-EC"/>
</dbReference>
<evidence type="ECO:0000313" key="10">
    <source>
        <dbReference type="EMBL" id="AGQ20024.1"/>
    </source>
</evidence>
<evidence type="ECO:0000256" key="4">
    <source>
        <dbReference type="ARBA" id="ARBA00022679"/>
    </source>
</evidence>
<dbReference type="PANTHER" id="PTHR43071:SF1">
    <property type="entry name" value="2-AMINO-4-HYDROXY-6-HYDROXYMETHYLDIHYDROPTERIDINE PYROPHOSPHOKINASE"/>
    <property type="match status" value="1"/>
</dbReference>
<dbReference type="GO" id="GO:0046656">
    <property type="term" value="P:folic acid biosynthetic process"/>
    <property type="evidence" value="ECO:0007669"/>
    <property type="project" value="UniProtKB-KW"/>
</dbReference>
<comment type="catalytic activity">
    <reaction evidence="1">
        <text>6-hydroxymethyl-7,8-dihydropterin + ATP = (7,8-dihydropterin-6-yl)methyl diphosphate + AMP + H(+)</text>
        <dbReference type="Rhea" id="RHEA:11412"/>
        <dbReference type="ChEBI" id="CHEBI:15378"/>
        <dbReference type="ChEBI" id="CHEBI:30616"/>
        <dbReference type="ChEBI" id="CHEBI:44841"/>
        <dbReference type="ChEBI" id="CHEBI:72950"/>
        <dbReference type="ChEBI" id="CHEBI:456215"/>
        <dbReference type="EC" id="2.7.6.3"/>
    </reaction>
</comment>
<dbReference type="NCBIfam" id="TIGR01498">
    <property type="entry name" value="folK"/>
    <property type="match status" value="1"/>
</dbReference>
<dbReference type="EMBL" id="KC811149">
    <property type="protein sequence ID" value="AGQ20024.1"/>
    <property type="molecule type" value="Genomic_DNA"/>
</dbReference>
<evidence type="ECO:0000256" key="6">
    <source>
        <dbReference type="ARBA" id="ARBA00022777"/>
    </source>
</evidence>
<dbReference type="InterPro" id="IPR035907">
    <property type="entry name" value="Hppk_sf"/>
</dbReference>
<dbReference type="Gene3D" id="3.30.70.560">
    <property type="entry name" value="7,8-Dihydro-6-hydroxymethylpterin-pyrophosphokinase HPPK"/>
    <property type="match status" value="1"/>
</dbReference>
<keyword evidence="8" id="KW-0289">Folate biosynthesis</keyword>
<comment type="pathway">
    <text evidence="2">Cofactor biosynthesis; tetrahydrofolate biosynthesis; 2-amino-4-hydroxy-6-hydroxymethyl-7,8-dihydropteridine diphosphate from 7,8-dihydroneopterin triphosphate: step 4/4.</text>
</comment>
<dbReference type="PANTHER" id="PTHR43071">
    <property type="entry name" value="2-AMINO-4-HYDROXY-6-HYDROXYMETHYLDIHYDROPTERIDINE PYROPHOSPHOKINASE"/>
    <property type="match status" value="1"/>
</dbReference>
<sequence>MNNLSSIYLSLGSNIGNRENNLKLALKELSEILRINKISSLYETEPLLYQKQDNFLNIVVEVSYFDEAESLLKNIKAIEKKMGREATLRFGPRIIDIDIIFFNGQEINDEILTIPHKEWKNRLFVIAPLYEVLDRKIEESKFNISNQKVIRIGSIKI</sequence>
<dbReference type="EC" id="2.7.6.3" evidence="3"/>
<evidence type="ECO:0000256" key="7">
    <source>
        <dbReference type="ARBA" id="ARBA00022840"/>
    </source>
</evidence>
<dbReference type="GO" id="GO:0016301">
    <property type="term" value="F:kinase activity"/>
    <property type="evidence" value="ECO:0007669"/>
    <property type="project" value="UniProtKB-KW"/>
</dbReference>
<evidence type="ECO:0000256" key="2">
    <source>
        <dbReference type="ARBA" id="ARBA00005051"/>
    </source>
</evidence>
<dbReference type="GO" id="GO:0046654">
    <property type="term" value="P:tetrahydrofolate biosynthetic process"/>
    <property type="evidence" value="ECO:0007669"/>
    <property type="project" value="UniProtKB-UniPathway"/>
</dbReference>
<dbReference type="GO" id="GO:0005524">
    <property type="term" value="F:ATP binding"/>
    <property type="evidence" value="ECO:0007669"/>
    <property type="project" value="UniProtKB-KW"/>
</dbReference>
<reference evidence="10" key="1">
    <citation type="journal article" date="2013" name="Sci. Rep.">
        <title>Metagenomics uncovers a new group of low GC and ultra-small marine Actinobacteria.</title>
        <authorList>
            <person name="Ghai R."/>
            <person name="Mizuno C.M."/>
            <person name="Picazo A."/>
            <person name="Camacho A."/>
            <person name="Rodriguez-Valera F."/>
        </authorList>
    </citation>
    <scope>NUCLEOTIDE SEQUENCE</scope>
</reference>
<dbReference type="PROSITE" id="PS00794">
    <property type="entry name" value="HPPK"/>
    <property type="match status" value="1"/>
</dbReference>
<dbReference type="UniPathway" id="UPA00077">
    <property type="reaction ID" value="UER00155"/>
</dbReference>
<dbReference type="InterPro" id="IPR000550">
    <property type="entry name" value="Hppk"/>
</dbReference>
<keyword evidence="4" id="KW-0808">Transferase</keyword>
<evidence type="ECO:0000256" key="3">
    <source>
        <dbReference type="ARBA" id="ARBA00013253"/>
    </source>
</evidence>
<proteinExistence type="predicted"/>
<protein>
    <recommendedName>
        <fullName evidence="3">2-amino-4-hydroxy-6-hydroxymethyldihydropteridine diphosphokinase</fullName>
        <ecNumber evidence="3">2.7.6.3</ecNumber>
    </recommendedName>
</protein>
<dbReference type="CDD" id="cd00483">
    <property type="entry name" value="HPPK"/>
    <property type="match status" value="1"/>
</dbReference>
<organism evidence="10">
    <name type="scientific">Candidatus Actinomarina minuta</name>
    <dbReference type="NCBI Taxonomy" id="1389454"/>
    <lineage>
        <taxon>Bacteria</taxon>
        <taxon>Bacillati</taxon>
        <taxon>Actinomycetota</taxon>
        <taxon>Actinomycetes</taxon>
        <taxon>Candidatus Actinomarinidae</taxon>
        <taxon>Candidatus Actinomarinales</taxon>
        <taxon>Candidatus Actinomarineae</taxon>
        <taxon>Candidatus Actinomarinaceae</taxon>
        <taxon>Candidatus Actinomarina</taxon>
    </lineage>
</organism>